<gene>
    <name evidence="3" type="ORF">L9F63_010575</name>
</gene>
<protein>
    <submittedName>
        <fullName evidence="3">Uncharacterized protein</fullName>
    </submittedName>
</protein>
<feature type="coiled-coil region" evidence="1">
    <location>
        <begin position="69"/>
        <end position="286"/>
    </location>
</feature>
<evidence type="ECO:0000256" key="2">
    <source>
        <dbReference type="SAM" id="MobiDB-lite"/>
    </source>
</evidence>
<proteinExistence type="predicted"/>
<reference evidence="3" key="1">
    <citation type="journal article" date="2023" name="IScience">
        <title>Live-bearing cockroach genome reveals convergent evolutionary mechanisms linked to viviparity in insects and beyond.</title>
        <authorList>
            <person name="Fouks B."/>
            <person name="Harrison M.C."/>
            <person name="Mikhailova A.A."/>
            <person name="Marchal E."/>
            <person name="English S."/>
            <person name="Carruthers M."/>
            <person name="Jennings E.C."/>
            <person name="Chiamaka E.L."/>
            <person name="Frigard R.A."/>
            <person name="Pippel M."/>
            <person name="Attardo G.M."/>
            <person name="Benoit J.B."/>
            <person name="Bornberg-Bauer E."/>
            <person name="Tobe S.S."/>
        </authorList>
    </citation>
    <scope>NUCLEOTIDE SEQUENCE</scope>
    <source>
        <strain evidence="3">Stay&amp;Tobe</strain>
    </source>
</reference>
<comment type="caution">
    <text evidence="3">The sequence shown here is derived from an EMBL/GenBank/DDBJ whole genome shotgun (WGS) entry which is preliminary data.</text>
</comment>
<reference evidence="3" key="2">
    <citation type="submission" date="2023-05" db="EMBL/GenBank/DDBJ databases">
        <authorList>
            <person name="Fouks B."/>
        </authorList>
    </citation>
    <scope>NUCLEOTIDE SEQUENCE</scope>
    <source>
        <strain evidence="3">Stay&amp;Tobe</strain>
        <tissue evidence="3">Testes</tissue>
    </source>
</reference>
<feature type="compositionally biased region" description="Low complexity" evidence="2">
    <location>
        <begin position="402"/>
        <end position="412"/>
    </location>
</feature>
<sequence>MLIAENSKIQNDLEKKHSEKSILAGNISQAMINTEQKVIEIEHLTEENTKIVKDLLIKELEIVGLNDDVIIAENNLKEKVLEIEKLKEKKISLMEEKNEIESRMDNLTEEIKALNADKLINEDLKKKQNEMEKLKDEYSTIVEQNNIKSLEIEKLKNDFSLLEKQLQTKEQALMKQIEGNKNLELRLQDKDKELEKINYEKEEIEAKLSKINDGNEKQGELNKLENSQNMNDHLSASYAGMEKEVNAKEIEIHGLTEKLNFMESALKDKEDAIKKLEVNLRNSNEIENSKNNPRKDIKSEVTTINVSAFEHKTEMPRSLGFIDGNINARMGLNLDLSPKSNYISTQFISMSDRSPDLGSPSRPRDLLTRKLVRTNSRGSDITENGSPDKSDEGRSFTRRRGSLQGLLSPLSPDSRRLSETGRQLSQSREIIFNMPLVSSNVSRRNSLIAMASQEDISKIRSARVDPHEAKLVALIYSRSLNTGKLFRISVKVQDLDCFGDVVVQFNSCTLCLHVKNRPILSNNIDISQFLQLKSDFCLFKYYRTISDIKHEWNNEYGNFEDAIFVVCTNAKLLQGRESNADESFWKKILFSNGNHFRFSRETDADTFELFDNFSNLKQKLKDNSSNYKVSTQTELLSFIRKVWNSRAVTMPGIIELSKLQKDLDDIPDLSKNEEILSKLWFFSYQEKILDTAVKDEIVSMRKVSNVEELYPQFVKSIQEWFKNSNPCLTQMDSLFNEAIPSASDC</sequence>
<dbReference type="EMBL" id="JASPKZ010000842">
    <property type="protein sequence ID" value="KAJ9598981.1"/>
    <property type="molecule type" value="Genomic_DNA"/>
</dbReference>
<feature type="region of interest" description="Disordered" evidence="2">
    <location>
        <begin position="350"/>
        <end position="422"/>
    </location>
</feature>
<feature type="compositionally biased region" description="Polar residues" evidence="2">
    <location>
        <begin position="373"/>
        <end position="385"/>
    </location>
</feature>
<evidence type="ECO:0000256" key="1">
    <source>
        <dbReference type="SAM" id="Coils"/>
    </source>
</evidence>
<keyword evidence="4" id="KW-1185">Reference proteome</keyword>
<organism evidence="3 4">
    <name type="scientific">Diploptera punctata</name>
    <name type="common">Pacific beetle cockroach</name>
    <dbReference type="NCBI Taxonomy" id="6984"/>
    <lineage>
        <taxon>Eukaryota</taxon>
        <taxon>Metazoa</taxon>
        <taxon>Ecdysozoa</taxon>
        <taxon>Arthropoda</taxon>
        <taxon>Hexapoda</taxon>
        <taxon>Insecta</taxon>
        <taxon>Pterygota</taxon>
        <taxon>Neoptera</taxon>
        <taxon>Polyneoptera</taxon>
        <taxon>Dictyoptera</taxon>
        <taxon>Blattodea</taxon>
        <taxon>Blaberoidea</taxon>
        <taxon>Blaberidae</taxon>
        <taxon>Diplopterinae</taxon>
        <taxon>Diploptera</taxon>
    </lineage>
</organism>
<name>A0AAD8AHY9_DIPPU</name>
<feature type="compositionally biased region" description="Basic and acidic residues" evidence="2">
    <location>
        <begin position="386"/>
        <end position="395"/>
    </location>
</feature>
<evidence type="ECO:0000313" key="3">
    <source>
        <dbReference type="EMBL" id="KAJ9598981.1"/>
    </source>
</evidence>
<evidence type="ECO:0000313" key="4">
    <source>
        <dbReference type="Proteomes" id="UP001233999"/>
    </source>
</evidence>
<dbReference type="Proteomes" id="UP001233999">
    <property type="component" value="Unassembled WGS sequence"/>
</dbReference>
<accession>A0AAD8AHY9</accession>
<dbReference type="AlphaFoldDB" id="A0AAD8AHY9"/>
<keyword evidence="1" id="KW-0175">Coiled coil</keyword>